<name>A0A1I8AQG6_9BILA</name>
<reference evidence="2" key="1">
    <citation type="submission" date="2016-11" db="UniProtKB">
        <authorList>
            <consortium name="WormBaseParasite"/>
        </authorList>
    </citation>
    <scope>IDENTIFICATION</scope>
</reference>
<accession>A0A1I8AQG6</accession>
<evidence type="ECO:0000313" key="2">
    <source>
        <dbReference type="WBParaSite" id="L893_g7832.t1"/>
    </source>
</evidence>
<dbReference type="Proteomes" id="UP000095287">
    <property type="component" value="Unplaced"/>
</dbReference>
<organism evidence="1 2">
    <name type="scientific">Steinernema glaseri</name>
    <dbReference type="NCBI Taxonomy" id="37863"/>
    <lineage>
        <taxon>Eukaryota</taxon>
        <taxon>Metazoa</taxon>
        <taxon>Ecdysozoa</taxon>
        <taxon>Nematoda</taxon>
        <taxon>Chromadorea</taxon>
        <taxon>Rhabditida</taxon>
        <taxon>Tylenchina</taxon>
        <taxon>Panagrolaimomorpha</taxon>
        <taxon>Strongyloidoidea</taxon>
        <taxon>Steinernematidae</taxon>
        <taxon>Steinernema</taxon>
    </lineage>
</organism>
<dbReference type="AlphaFoldDB" id="A0A1I8AQG6"/>
<keyword evidence="1" id="KW-1185">Reference proteome</keyword>
<evidence type="ECO:0000313" key="1">
    <source>
        <dbReference type="Proteomes" id="UP000095287"/>
    </source>
</evidence>
<protein>
    <submittedName>
        <fullName evidence="2">Very-long-chain 3-oxoacyl-CoA synthase</fullName>
    </submittedName>
</protein>
<dbReference type="WBParaSite" id="L893_g7832.t1">
    <property type="protein sequence ID" value="L893_g7832.t1"/>
    <property type="gene ID" value="L893_g7832"/>
</dbReference>
<proteinExistence type="predicted"/>
<sequence>MLKGKSLTLQRYCAGGVDQLVNFVLREAAVSPKVPAPRIIGPINDLTTFAVNFVLKRCSKKEYNLFNAEYGYNRLMFFKPSCVHKYERGERANLQKFHIAFDCAHGNQKRDLLRPASYNGHNEFGLIRNTSLIVVTFA</sequence>